<comment type="caution">
    <text evidence="9">The sequence shown here is derived from an EMBL/GenBank/DDBJ whole genome shotgun (WGS) entry which is preliminary data.</text>
</comment>
<keyword evidence="5 7" id="KW-1133">Transmembrane helix</keyword>
<feature type="domain" description="ABC transmembrane type-1" evidence="8">
    <location>
        <begin position="88"/>
        <end position="277"/>
    </location>
</feature>
<evidence type="ECO:0000256" key="4">
    <source>
        <dbReference type="ARBA" id="ARBA00022692"/>
    </source>
</evidence>
<keyword evidence="4 7" id="KW-0812">Transmembrane</keyword>
<comment type="subcellular location">
    <subcellularLocation>
        <location evidence="1 7">Cell membrane</location>
        <topology evidence="1 7">Multi-pass membrane protein</topology>
    </subcellularLocation>
</comment>
<sequence>MTSALIAPADPETAALTTGPLRARSPLLGTAAALLVLLAVVLAFPGLFTTHSPDATDVAAALRPPDGRHWLGTDQLGRDVYTRLVYGTRLSVLIAVGATLIGVGGGALLGLVSACGGRRVDFVLMRAVEVLLGFPELLLALLVVALLGGGTLNVAVALGIAGVPSYARLVRGQARLLLRSEYVEAARVLGVPGWRTVLRHVLPNVGGPLVVLGSIGLGSTIVSGAGLSVLGLGPVPPDADWGAMVADGKDFLQTAWWISVFPGLAVTVVVVTTTLIGRRLQVGAVR</sequence>
<keyword evidence="2 7" id="KW-0813">Transport</keyword>
<dbReference type="RefSeq" id="WP_345624306.1">
    <property type="nucleotide sequence ID" value="NZ_BAABIG010000087.1"/>
</dbReference>
<feature type="transmembrane region" description="Helical" evidence="7">
    <location>
        <begin position="255"/>
        <end position="276"/>
    </location>
</feature>
<gene>
    <name evidence="9" type="ORF">GCM10023220_65430</name>
</gene>
<evidence type="ECO:0000256" key="2">
    <source>
        <dbReference type="ARBA" id="ARBA00022448"/>
    </source>
</evidence>
<dbReference type="Proteomes" id="UP001501265">
    <property type="component" value="Unassembled WGS sequence"/>
</dbReference>
<reference evidence="10" key="1">
    <citation type="journal article" date="2019" name="Int. J. Syst. Evol. Microbiol.">
        <title>The Global Catalogue of Microorganisms (GCM) 10K type strain sequencing project: providing services to taxonomists for standard genome sequencing and annotation.</title>
        <authorList>
            <consortium name="The Broad Institute Genomics Platform"/>
            <consortium name="The Broad Institute Genome Sequencing Center for Infectious Disease"/>
            <person name="Wu L."/>
            <person name="Ma J."/>
        </authorList>
    </citation>
    <scope>NUCLEOTIDE SEQUENCE [LARGE SCALE GENOMIC DNA]</scope>
    <source>
        <strain evidence="10">JCM 18081</strain>
    </source>
</reference>
<evidence type="ECO:0000313" key="9">
    <source>
        <dbReference type="EMBL" id="GAA4822965.1"/>
    </source>
</evidence>
<dbReference type="PANTHER" id="PTHR43386:SF1">
    <property type="entry name" value="D,D-DIPEPTIDE TRANSPORT SYSTEM PERMEASE PROTEIN DDPC-RELATED"/>
    <property type="match status" value="1"/>
</dbReference>
<dbReference type="SUPFAM" id="SSF161098">
    <property type="entry name" value="MetI-like"/>
    <property type="match status" value="1"/>
</dbReference>
<evidence type="ECO:0000256" key="5">
    <source>
        <dbReference type="ARBA" id="ARBA00022989"/>
    </source>
</evidence>
<feature type="transmembrane region" description="Helical" evidence="7">
    <location>
        <begin position="27"/>
        <end position="48"/>
    </location>
</feature>
<keyword evidence="6 7" id="KW-0472">Membrane</keyword>
<evidence type="ECO:0000256" key="1">
    <source>
        <dbReference type="ARBA" id="ARBA00004651"/>
    </source>
</evidence>
<dbReference type="InterPro" id="IPR050366">
    <property type="entry name" value="BP-dependent_transpt_permease"/>
</dbReference>
<evidence type="ECO:0000256" key="3">
    <source>
        <dbReference type="ARBA" id="ARBA00022475"/>
    </source>
</evidence>
<dbReference type="InterPro" id="IPR035906">
    <property type="entry name" value="MetI-like_sf"/>
</dbReference>
<evidence type="ECO:0000256" key="7">
    <source>
        <dbReference type="RuleBase" id="RU363032"/>
    </source>
</evidence>
<evidence type="ECO:0000256" key="6">
    <source>
        <dbReference type="ARBA" id="ARBA00023136"/>
    </source>
</evidence>
<protein>
    <submittedName>
        <fullName evidence="9">ABC transporter permease</fullName>
    </submittedName>
</protein>
<dbReference type="Gene3D" id="1.10.3720.10">
    <property type="entry name" value="MetI-like"/>
    <property type="match status" value="1"/>
</dbReference>
<feature type="transmembrane region" description="Helical" evidence="7">
    <location>
        <begin position="152"/>
        <end position="170"/>
    </location>
</feature>
<feature type="transmembrane region" description="Helical" evidence="7">
    <location>
        <begin position="209"/>
        <end position="235"/>
    </location>
</feature>
<dbReference type="PANTHER" id="PTHR43386">
    <property type="entry name" value="OLIGOPEPTIDE TRANSPORT SYSTEM PERMEASE PROTEIN APPC"/>
    <property type="match status" value="1"/>
</dbReference>
<keyword evidence="3" id="KW-1003">Cell membrane</keyword>
<keyword evidence="10" id="KW-1185">Reference proteome</keyword>
<proteinExistence type="inferred from homology"/>
<feature type="transmembrane region" description="Helical" evidence="7">
    <location>
        <begin position="90"/>
        <end position="111"/>
    </location>
</feature>
<comment type="similarity">
    <text evidence="7">Belongs to the binding-protein-dependent transport system permease family.</text>
</comment>
<name>A0ABP9CZX9_9ACTN</name>
<dbReference type="Pfam" id="PF00528">
    <property type="entry name" value="BPD_transp_1"/>
    <property type="match status" value="1"/>
</dbReference>
<organism evidence="9 10">
    <name type="scientific">Streptomyces ziwulingensis</name>
    <dbReference type="NCBI Taxonomy" id="1045501"/>
    <lineage>
        <taxon>Bacteria</taxon>
        <taxon>Bacillati</taxon>
        <taxon>Actinomycetota</taxon>
        <taxon>Actinomycetes</taxon>
        <taxon>Kitasatosporales</taxon>
        <taxon>Streptomycetaceae</taxon>
        <taxon>Streptomyces</taxon>
    </lineage>
</organism>
<dbReference type="InterPro" id="IPR000515">
    <property type="entry name" value="MetI-like"/>
</dbReference>
<evidence type="ECO:0000259" key="8">
    <source>
        <dbReference type="PROSITE" id="PS50928"/>
    </source>
</evidence>
<dbReference type="CDD" id="cd06261">
    <property type="entry name" value="TM_PBP2"/>
    <property type="match status" value="1"/>
</dbReference>
<dbReference type="PROSITE" id="PS50928">
    <property type="entry name" value="ABC_TM1"/>
    <property type="match status" value="1"/>
</dbReference>
<evidence type="ECO:0000313" key="10">
    <source>
        <dbReference type="Proteomes" id="UP001501265"/>
    </source>
</evidence>
<dbReference type="EMBL" id="BAABIG010000087">
    <property type="protein sequence ID" value="GAA4822965.1"/>
    <property type="molecule type" value="Genomic_DNA"/>
</dbReference>
<accession>A0ABP9CZX9</accession>